<dbReference type="Gene3D" id="3.40.50.300">
    <property type="entry name" value="P-loop containing nucleotide triphosphate hydrolases"/>
    <property type="match status" value="1"/>
</dbReference>
<evidence type="ECO:0000256" key="3">
    <source>
        <dbReference type="ARBA" id="ARBA00022695"/>
    </source>
</evidence>
<dbReference type="Gene3D" id="1.10.8.60">
    <property type="match status" value="1"/>
</dbReference>
<keyword evidence="3 12" id="KW-0548">Nucleotidyltransferase</keyword>
<evidence type="ECO:0000256" key="13">
    <source>
        <dbReference type="SAM" id="MobiDB-lite"/>
    </source>
</evidence>
<dbReference type="InterPro" id="IPR050238">
    <property type="entry name" value="DNA_Rep/Repair_Clamp_Loader"/>
</dbReference>
<dbReference type="InterPro" id="IPR022754">
    <property type="entry name" value="DNA_pol_III_gamma-3"/>
</dbReference>
<dbReference type="RefSeq" id="WP_252663501.1">
    <property type="nucleotide sequence ID" value="NZ_CP098611.1"/>
</dbReference>
<reference evidence="15" key="1">
    <citation type="submission" date="2022-06" db="EMBL/GenBank/DDBJ databases">
        <title>Genome sequence of Phormidium yuhuli AB48 isolated from an industrial photobioreactor environment.</title>
        <authorList>
            <person name="Qiu Y."/>
            <person name="Noonan A.J.C."/>
            <person name="Dofher K."/>
            <person name="Koch M."/>
            <person name="Kieft B."/>
            <person name="Lin X."/>
            <person name="Ziels R.M."/>
            <person name="Hallam S.J."/>
        </authorList>
    </citation>
    <scope>NUCLEOTIDE SEQUENCE</scope>
    <source>
        <strain evidence="15">AB48</strain>
    </source>
</reference>
<feature type="compositionally biased region" description="Low complexity" evidence="13">
    <location>
        <begin position="559"/>
        <end position="572"/>
    </location>
</feature>
<evidence type="ECO:0000256" key="2">
    <source>
        <dbReference type="ARBA" id="ARBA00022679"/>
    </source>
</evidence>
<dbReference type="NCBIfam" id="NF011510">
    <property type="entry name" value="PRK14948.1"/>
    <property type="match status" value="1"/>
</dbReference>
<evidence type="ECO:0000256" key="4">
    <source>
        <dbReference type="ARBA" id="ARBA00022705"/>
    </source>
</evidence>
<keyword evidence="7" id="KW-0862">Zinc</keyword>
<dbReference type="InterPro" id="IPR003593">
    <property type="entry name" value="AAA+_ATPase"/>
</dbReference>
<comment type="subunit">
    <text evidence="12">DNA polymerase III contains a core (composed of alpha, epsilon and theta chains) that associates with a tau subunit. This core dimerizes to form the POLIII' complex. PolIII' associates with the gamma complex (composed of gamma, delta, delta', psi and chi chains) and with the beta chain to form the complete DNA polymerase III complex.</text>
</comment>
<comment type="function">
    <text evidence="12">DNA polymerase III is a complex, multichain enzyme responsible for most of the replicative synthesis in bacteria. This DNA polymerase also exhibits 3' to 5' exonuclease activity.</text>
</comment>
<dbReference type="NCBIfam" id="TIGR02397">
    <property type="entry name" value="dnaX_nterm"/>
    <property type="match status" value="1"/>
</dbReference>
<dbReference type="InterPro" id="IPR045085">
    <property type="entry name" value="HLD_clamp_pol_III_gamma_tau"/>
</dbReference>
<dbReference type="Gene3D" id="1.20.272.10">
    <property type="match status" value="1"/>
</dbReference>
<evidence type="ECO:0000256" key="11">
    <source>
        <dbReference type="ARBA" id="ARBA00049244"/>
    </source>
</evidence>
<comment type="catalytic activity">
    <reaction evidence="11 12">
        <text>DNA(n) + a 2'-deoxyribonucleoside 5'-triphosphate = DNA(n+1) + diphosphate</text>
        <dbReference type="Rhea" id="RHEA:22508"/>
        <dbReference type="Rhea" id="RHEA-COMP:17339"/>
        <dbReference type="Rhea" id="RHEA-COMP:17340"/>
        <dbReference type="ChEBI" id="CHEBI:33019"/>
        <dbReference type="ChEBI" id="CHEBI:61560"/>
        <dbReference type="ChEBI" id="CHEBI:173112"/>
        <dbReference type="EC" id="2.7.7.7"/>
    </reaction>
</comment>
<dbReference type="NCBIfam" id="NF004046">
    <property type="entry name" value="PRK05563.1"/>
    <property type="match status" value="1"/>
</dbReference>
<dbReference type="InterPro" id="IPR008921">
    <property type="entry name" value="DNA_pol3_clamp-load_cplx_C"/>
</dbReference>
<dbReference type="EC" id="2.7.7.7" evidence="12"/>
<keyword evidence="4 12" id="KW-0235">DNA replication</keyword>
<dbReference type="PANTHER" id="PTHR11669">
    <property type="entry name" value="REPLICATION FACTOR C / DNA POLYMERASE III GAMMA-TAU SUBUNIT"/>
    <property type="match status" value="1"/>
</dbReference>
<evidence type="ECO:0000256" key="6">
    <source>
        <dbReference type="ARBA" id="ARBA00022741"/>
    </source>
</evidence>
<dbReference type="EMBL" id="CP098611">
    <property type="protein sequence ID" value="USR91484.1"/>
    <property type="molecule type" value="Genomic_DNA"/>
</dbReference>
<dbReference type="CDD" id="cd18137">
    <property type="entry name" value="HLD_clamp_pol_III_gamma_tau"/>
    <property type="match status" value="1"/>
</dbReference>
<feature type="compositionally biased region" description="Basic and acidic residues" evidence="13">
    <location>
        <begin position="607"/>
        <end position="616"/>
    </location>
</feature>
<evidence type="ECO:0000313" key="16">
    <source>
        <dbReference type="Proteomes" id="UP001056708"/>
    </source>
</evidence>
<dbReference type="GO" id="GO:0003887">
    <property type="term" value="F:DNA-directed DNA polymerase activity"/>
    <property type="evidence" value="ECO:0007669"/>
    <property type="project" value="UniProtKB-EC"/>
</dbReference>
<keyword evidence="5" id="KW-0479">Metal-binding</keyword>
<dbReference type="NCBIfam" id="TIGR01128">
    <property type="entry name" value="holA"/>
    <property type="match status" value="1"/>
</dbReference>
<dbReference type="Pfam" id="PF23007">
    <property type="entry name" value="DnaA_N-like_STI"/>
    <property type="match status" value="1"/>
</dbReference>
<evidence type="ECO:0000256" key="5">
    <source>
        <dbReference type="ARBA" id="ARBA00022723"/>
    </source>
</evidence>
<keyword evidence="2 12" id="KW-0808">Transferase</keyword>
<dbReference type="SMART" id="SM00382">
    <property type="entry name" value="AAA"/>
    <property type="match status" value="1"/>
</dbReference>
<feature type="region of interest" description="Disordered" evidence="13">
    <location>
        <begin position="365"/>
        <end position="385"/>
    </location>
</feature>
<evidence type="ECO:0000256" key="7">
    <source>
        <dbReference type="ARBA" id="ARBA00022833"/>
    </source>
</evidence>
<dbReference type="SUPFAM" id="SSF48019">
    <property type="entry name" value="post-AAA+ oligomerization domain-like"/>
    <property type="match status" value="1"/>
</dbReference>
<evidence type="ECO:0000259" key="14">
    <source>
        <dbReference type="SMART" id="SM00382"/>
    </source>
</evidence>
<dbReference type="PANTHER" id="PTHR11669:SF0">
    <property type="entry name" value="PROTEIN STICHEL-LIKE 2"/>
    <property type="match status" value="1"/>
</dbReference>
<feature type="domain" description="AAA+ ATPase" evidence="14">
    <location>
        <begin position="37"/>
        <end position="181"/>
    </location>
</feature>
<dbReference type="SUPFAM" id="SSF52540">
    <property type="entry name" value="P-loop containing nucleoside triphosphate hydrolases"/>
    <property type="match status" value="1"/>
</dbReference>
<feature type="region of interest" description="Disordered" evidence="13">
    <location>
        <begin position="397"/>
        <end position="464"/>
    </location>
</feature>
<sequence>MVYEPLHHKYRPATFADLVGQSAIASTLTNAIRQERIAPAYLFCGPRGTGKTSSARIFAKSLNCLSSDRPTESPCGTCDTCRSIARGSALDIIEIDAASNTGVDNIRELIERAQFAPVQARYKVYIIDECHMLSTAAFNSLLKTLEEPPSQVIFILATTDPQRVLPTIISRCQRFDYRRIPLTSMREHLRYIAEQEAIRITDEAITLIAQLAQGGLRDAESVLDQLSLLPEEIDVERVWDLVGAVPERDLLTLLEAIAQNNPQQVLEQCRYLLDRGREPPIVMQNLAAFYRDLLIAKTAPQRNDLVTVTAPTWEALCQFAQQWDEQLILAGSQHLRACDSQVRNTTQPRLWLEVTLLGLLPANMQRSQPAPSPASRFPSQPGSMAMAPVAPVAPVAATPQAPAQPATTPTPVSQAPAQPATTPTPVSQAPAQPQTVPQHHPANSSDQGVAPAPTPPPPNSTAEVPDISALPQIWQQVLENIEFRATRELLRQQGRLLQFDGQTAEIGVPKALIRMAETKLADIEVAFQSTLHKAIRVKIGSAQAQVRGLTAPHPQGTFSAAKSAPSAPVATPQELTHRDSEVSENAPPWEKSASVGNPQPDITPTARHSDSQETRPGETLPGATYPDSLNPVPSDAIAPTVMPQGSEESWEIDQLEKVANEFAQFFNGNVVDLDDDLDFEL</sequence>
<gene>
    <name evidence="12" type="primary">dnaX</name>
    <name evidence="15" type="ORF">NEA10_01765</name>
</gene>
<name>A0ABY5AQI3_9CYAN</name>
<protein>
    <recommendedName>
        <fullName evidence="12">DNA polymerase III subunit gamma/tau</fullName>
        <ecNumber evidence="12">2.7.7.7</ecNumber>
    </recommendedName>
</protein>
<keyword evidence="6 12" id="KW-0547">Nucleotide-binding</keyword>
<dbReference type="CDD" id="cd00009">
    <property type="entry name" value="AAA"/>
    <property type="match status" value="1"/>
</dbReference>
<dbReference type="Pfam" id="PF22608">
    <property type="entry name" value="DNAX_ATPase_lid"/>
    <property type="match status" value="1"/>
</dbReference>
<accession>A0ABY5AQI3</accession>
<evidence type="ECO:0000313" key="15">
    <source>
        <dbReference type="EMBL" id="USR91484.1"/>
    </source>
</evidence>
<proteinExistence type="inferred from homology"/>
<evidence type="ECO:0000256" key="9">
    <source>
        <dbReference type="ARBA" id="ARBA00022932"/>
    </source>
</evidence>
<evidence type="ECO:0000256" key="8">
    <source>
        <dbReference type="ARBA" id="ARBA00022840"/>
    </source>
</evidence>
<dbReference type="Proteomes" id="UP001056708">
    <property type="component" value="Chromosome"/>
</dbReference>
<feature type="region of interest" description="Disordered" evidence="13">
    <location>
        <begin position="551"/>
        <end position="649"/>
    </location>
</feature>
<keyword evidence="8 12" id="KW-0067">ATP-binding</keyword>
<keyword evidence="10" id="KW-0175">Coiled coil</keyword>
<dbReference type="Pfam" id="PF12169">
    <property type="entry name" value="DNA_pol3_gamma3"/>
    <property type="match status" value="1"/>
</dbReference>
<keyword evidence="9 12" id="KW-0239">DNA-directed DNA polymerase</keyword>
<feature type="compositionally biased region" description="Low complexity" evidence="13">
    <location>
        <begin position="397"/>
        <end position="442"/>
    </location>
</feature>
<evidence type="ECO:0000256" key="1">
    <source>
        <dbReference type="ARBA" id="ARBA00006360"/>
    </source>
</evidence>
<organism evidence="15 16">
    <name type="scientific">Phormidium yuhuli AB48</name>
    <dbReference type="NCBI Taxonomy" id="2940671"/>
    <lineage>
        <taxon>Bacteria</taxon>
        <taxon>Bacillati</taxon>
        <taxon>Cyanobacteriota</taxon>
        <taxon>Cyanophyceae</taxon>
        <taxon>Oscillatoriophycideae</taxon>
        <taxon>Oscillatoriales</taxon>
        <taxon>Oscillatoriaceae</taxon>
        <taxon>Phormidium</taxon>
        <taxon>Phormidium yuhuli</taxon>
    </lineage>
</organism>
<keyword evidence="16" id="KW-1185">Reference proteome</keyword>
<dbReference type="InterPro" id="IPR005790">
    <property type="entry name" value="DNA_polIII_delta"/>
</dbReference>
<dbReference type="Pfam" id="PF13177">
    <property type="entry name" value="DNA_pol3_delta2"/>
    <property type="match status" value="1"/>
</dbReference>
<dbReference type="InterPro" id="IPR027417">
    <property type="entry name" value="P-loop_NTPase"/>
</dbReference>
<comment type="similarity">
    <text evidence="1 12">Belongs to the DnaX/STICHEL family.</text>
</comment>
<dbReference type="InterPro" id="IPR012763">
    <property type="entry name" value="DNA_pol_III_sug/sutau_N"/>
</dbReference>
<evidence type="ECO:0000256" key="12">
    <source>
        <dbReference type="RuleBase" id="RU364063"/>
    </source>
</evidence>
<dbReference type="InterPro" id="IPR054506">
    <property type="entry name" value="DnaA_N-like_STI"/>
</dbReference>
<evidence type="ECO:0000256" key="10">
    <source>
        <dbReference type="ARBA" id="ARBA00023054"/>
    </source>
</evidence>